<organism evidence="2 3">
    <name type="scientific">Chionoecetes opilio</name>
    <name type="common">Atlantic snow crab</name>
    <name type="synonym">Cancer opilio</name>
    <dbReference type="NCBI Taxonomy" id="41210"/>
    <lineage>
        <taxon>Eukaryota</taxon>
        <taxon>Metazoa</taxon>
        <taxon>Ecdysozoa</taxon>
        <taxon>Arthropoda</taxon>
        <taxon>Crustacea</taxon>
        <taxon>Multicrustacea</taxon>
        <taxon>Malacostraca</taxon>
        <taxon>Eumalacostraca</taxon>
        <taxon>Eucarida</taxon>
        <taxon>Decapoda</taxon>
        <taxon>Pleocyemata</taxon>
        <taxon>Brachyura</taxon>
        <taxon>Eubrachyura</taxon>
        <taxon>Majoidea</taxon>
        <taxon>Majidae</taxon>
        <taxon>Chionoecetes</taxon>
    </lineage>
</organism>
<dbReference type="Pfam" id="PF05699">
    <property type="entry name" value="Dimer_Tnp_hAT"/>
    <property type="match status" value="1"/>
</dbReference>
<dbReference type="AlphaFoldDB" id="A0A8J5D382"/>
<proteinExistence type="predicted"/>
<dbReference type="InterPro" id="IPR008906">
    <property type="entry name" value="HATC_C_dom"/>
</dbReference>
<dbReference type="EMBL" id="JACEEZ010002922">
    <property type="protein sequence ID" value="KAG0727847.1"/>
    <property type="molecule type" value="Genomic_DNA"/>
</dbReference>
<dbReference type="InterPro" id="IPR012337">
    <property type="entry name" value="RNaseH-like_sf"/>
</dbReference>
<protein>
    <recommendedName>
        <fullName evidence="1">HAT C-terminal dimerisation domain-containing protein</fullName>
    </recommendedName>
</protein>
<gene>
    <name evidence="2" type="ORF">GWK47_033761</name>
</gene>
<evidence type="ECO:0000313" key="3">
    <source>
        <dbReference type="Proteomes" id="UP000770661"/>
    </source>
</evidence>
<name>A0A8J5D382_CHIOP</name>
<comment type="caution">
    <text evidence="2">The sequence shown here is derived from an EMBL/GenBank/DDBJ whole genome shotgun (WGS) entry which is preliminary data.</text>
</comment>
<dbReference type="SUPFAM" id="SSF53098">
    <property type="entry name" value="Ribonuclease H-like"/>
    <property type="match status" value="1"/>
</dbReference>
<accession>A0A8J5D382</accession>
<dbReference type="Proteomes" id="UP000770661">
    <property type="component" value="Unassembled WGS sequence"/>
</dbReference>
<keyword evidence="3" id="KW-1185">Reference proteome</keyword>
<evidence type="ECO:0000259" key="1">
    <source>
        <dbReference type="Pfam" id="PF05699"/>
    </source>
</evidence>
<sequence>MVRVPLRDLEENGLITKETFLGKSKCFFDTAVNYLEAWGKHADDLQDLSCLLLKKKPQRLEVEKAVETLRRKCPNVTIDEDILFDEVSGLQEFLQGGILEEWKREDTPLIQKWGSVISNFQLNEIPLINIARLASVVICLPGSNAPVERVFSLMNDMWTAERNRFTISTMKALLTVKTNFNHLPCQDFMEMLTKNKPILKKIHSSEKYTD</sequence>
<feature type="domain" description="HAT C-terminal dimerisation" evidence="1">
    <location>
        <begin position="129"/>
        <end position="179"/>
    </location>
</feature>
<dbReference type="GO" id="GO:0046983">
    <property type="term" value="F:protein dimerization activity"/>
    <property type="evidence" value="ECO:0007669"/>
    <property type="project" value="InterPro"/>
</dbReference>
<dbReference type="OrthoDB" id="7971529at2759"/>
<reference evidence="2" key="1">
    <citation type="submission" date="2020-07" db="EMBL/GenBank/DDBJ databases">
        <title>The High-quality genome of the commercially important snow crab, Chionoecetes opilio.</title>
        <authorList>
            <person name="Jeong J.-H."/>
            <person name="Ryu S."/>
        </authorList>
    </citation>
    <scope>NUCLEOTIDE SEQUENCE</scope>
    <source>
        <strain evidence="2">MADBK_172401_WGS</strain>
        <tissue evidence="2">Digestive gland</tissue>
    </source>
</reference>
<evidence type="ECO:0000313" key="2">
    <source>
        <dbReference type="EMBL" id="KAG0727847.1"/>
    </source>
</evidence>